<sequence>MPLDPAVRKILEELNKVMPQMTKIPLDEFRKMFRAFFTSQPRRPIYKVYDITIPGTEAKIPARVYVPREGTNFGVLIYLHGGGFVIGDVETYDPLCRELATACDCVVISVDYRLAPEHKFPAAVIDSFDSTKWVLEHAREINGDPEKVAIGGDSAGGNLTAVVTIMARDQGLRPSLKYQVLINPFVGVDLASYTVREYATGLFLDRESMAFFNKAYLKSPVDAFDPRFSPILVDNLSNLPPALVITSEYDPLRDSAETYAVKLAEAGVPTVTVRFNGVTHGFYGFPIPHARTVIGLVGSTLRQAFYNKY</sequence>
<gene>
    <name evidence="4" type="ORF">GCM10007112_08210</name>
    <name evidence="3" type="ORF">Vsou_06020</name>
</gene>
<dbReference type="PANTHER" id="PTHR48081">
    <property type="entry name" value="AB HYDROLASE SUPERFAMILY PROTEIN C4A8.06C"/>
    <property type="match status" value="1"/>
</dbReference>
<dbReference type="RefSeq" id="WP_188602792.1">
    <property type="nucleotide sequence ID" value="NZ_AP026830.1"/>
</dbReference>
<keyword evidence="6" id="KW-1185">Reference proteome</keyword>
<dbReference type="GO" id="GO:0016787">
    <property type="term" value="F:hydrolase activity"/>
    <property type="evidence" value="ECO:0007669"/>
    <property type="project" value="UniProtKB-KW"/>
</dbReference>
<evidence type="ECO:0000313" key="5">
    <source>
        <dbReference type="Proteomes" id="UP000657075"/>
    </source>
</evidence>
<dbReference type="EMBL" id="BMNM01000002">
    <property type="protein sequence ID" value="GGI73729.1"/>
    <property type="molecule type" value="Genomic_DNA"/>
</dbReference>
<dbReference type="AlphaFoldDB" id="A0A830ED84"/>
<accession>A0A830ED84</accession>
<dbReference type="GeneID" id="76206158"/>
<keyword evidence="1 4" id="KW-0378">Hydrolase</keyword>
<dbReference type="FunFam" id="3.40.50.1820:FF:000089">
    <property type="entry name" value="Alpha/beta hydrolase"/>
    <property type="match status" value="1"/>
</dbReference>
<dbReference type="EMBL" id="AP026830">
    <property type="protein sequence ID" value="BDR91509.1"/>
    <property type="molecule type" value="Genomic_DNA"/>
</dbReference>
<dbReference type="Proteomes" id="UP001060771">
    <property type="component" value="Chromosome"/>
</dbReference>
<proteinExistence type="predicted"/>
<reference evidence="4" key="2">
    <citation type="submission" date="2020-09" db="EMBL/GenBank/DDBJ databases">
        <authorList>
            <person name="Sun Q."/>
            <person name="Ohkuma M."/>
        </authorList>
    </citation>
    <scope>NUCLEOTIDE SEQUENCE</scope>
    <source>
        <strain evidence="4">JCM 11219</strain>
    </source>
</reference>
<evidence type="ECO:0000313" key="4">
    <source>
        <dbReference type="EMBL" id="GGI73729.1"/>
    </source>
</evidence>
<dbReference type="Proteomes" id="UP000657075">
    <property type="component" value="Unassembled WGS sequence"/>
</dbReference>
<dbReference type="InterPro" id="IPR050300">
    <property type="entry name" value="GDXG_lipolytic_enzyme"/>
</dbReference>
<reference evidence="3" key="4">
    <citation type="journal article" date="2023" name="Microbiol. Resour. Announc.">
        <title>Complete Genome Sequence of Vulcanisaeta souniana Strain IC-059, a Hyperthermophilic Archaeon Isolated from Hot Spring Water in Japan.</title>
        <authorList>
            <person name="Kato S."/>
            <person name="Itoh T."/>
            <person name="Wu L."/>
            <person name="Ma J."/>
            <person name="Ohkuma M."/>
        </authorList>
    </citation>
    <scope>NUCLEOTIDE SEQUENCE</scope>
    <source>
        <strain evidence="3">JCM 11219</strain>
    </source>
</reference>
<dbReference type="OrthoDB" id="33195at2157"/>
<dbReference type="Gene3D" id="3.40.50.1820">
    <property type="entry name" value="alpha/beta hydrolase"/>
    <property type="match status" value="1"/>
</dbReference>
<evidence type="ECO:0000313" key="3">
    <source>
        <dbReference type="EMBL" id="BDR91509.1"/>
    </source>
</evidence>
<reference evidence="4" key="1">
    <citation type="journal article" date="2014" name="Int. J. Syst. Evol. Microbiol.">
        <title>Complete genome sequence of Corynebacterium casei LMG S-19264T (=DSM 44701T), isolated from a smear-ripened cheese.</title>
        <authorList>
            <consortium name="US DOE Joint Genome Institute (JGI-PGF)"/>
            <person name="Walter F."/>
            <person name="Albersmeier A."/>
            <person name="Kalinowski J."/>
            <person name="Ruckert C."/>
        </authorList>
    </citation>
    <scope>NUCLEOTIDE SEQUENCE</scope>
    <source>
        <strain evidence="4">JCM 11219</strain>
    </source>
</reference>
<organism evidence="4 5">
    <name type="scientific">Vulcanisaeta souniana JCM 11219</name>
    <dbReference type="NCBI Taxonomy" id="1293586"/>
    <lineage>
        <taxon>Archaea</taxon>
        <taxon>Thermoproteota</taxon>
        <taxon>Thermoprotei</taxon>
        <taxon>Thermoproteales</taxon>
        <taxon>Thermoproteaceae</taxon>
        <taxon>Vulcanisaeta</taxon>
    </lineage>
</organism>
<feature type="domain" description="Alpha/beta hydrolase fold-3" evidence="2">
    <location>
        <begin position="76"/>
        <end position="283"/>
    </location>
</feature>
<dbReference type="InterPro" id="IPR029058">
    <property type="entry name" value="AB_hydrolase_fold"/>
</dbReference>
<dbReference type="Pfam" id="PF07859">
    <property type="entry name" value="Abhydrolase_3"/>
    <property type="match status" value="1"/>
</dbReference>
<protein>
    <submittedName>
        <fullName evidence="4">Alpha/beta hydrolase</fullName>
    </submittedName>
</protein>
<name>A0A830ED84_9CREN</name>
<evidence type="ECO:0000256" key="1">
    <source>
        <dbReference type="ARBA" id="ARBA00022801"/>
    </source>
</evidence>
<reference evidence="6" key="3">
    <citation type="submission" date="2022-09" db="EMBL/GenBank/DDBJ databases">
        <title>Complete genome sequence of Vulcanisaeta souniana.</title>
        <authorList>
            <person name="Kato S."/>
            <person name="Itoh T."/>
            <person name="Ohkuma M."/>
        </authorList>
    </citation>
    <scope>NUCLEOTIDE SEQUENCE [LARGE SCALE GENOMIC DNA]</scope>
    <source>
        <strain evidence="6">JCM 11219</strain>
    </source>
</reference>
<evidence type="ECO:0000313" key="6">
    <source>
        <dbReference type="Proteomes" id="UP001060771"/>
    </source>
</evidence>
<dbReference type="SUPFAM" id="SSF53474">
    <property type="entry name" value="alpha/beta-Hydrolases"/>
    <property type="match status" value="1"/>
</dbReference>
<dbReference type="PANTHER" id="PTHR48081:SF8">
    <property type="entry name" value="ALPHA_BETA HYDROLASE FOLD-3 DOMAIN-CONTAINING PROTEIN-RELATED"/>
    <property type="match status" value="1"/>
</dbReference>
<evidence type="ECO:0000259" key="2">
    <source>
        <dbReference type="Pfam" id="PF07859"/>
    </source>
</evidence>
<dbReference type="InterPro" id="IPR013094">
    <property type="entry name" value="AB_hydrolase_3"/>
</dbReference>